<keyword evidence="3" id="KW-0808">Transferase</keyword>
<evidence type="ECO:0000256" key="1">
    <source>
        <dbReference type="ARBA" id="ARBA00022450"/>
    </source>
</evidence>
<dbReference type="Pfam" id="PF22953">
    <property type="entry name" value="SpnB_Rossmann"/>
    <property type="match status" value="1"/>
</dbReference>
<dbReference type="InterPro" id="IPR050091">
    <property type="entry name" value="PKS_NRPS_Biosynth_Enz"/>
</dbReference>
<dbReference type="PANTHER" id="PTHR43775:SF51">
    <property type="entry name" value="INACTIVE PHENOLPHTHIOCEROL SYNTHESIS POLYKETIDE SYNTHASE TYPE I PKS1-RELATED"/>
    <property type="match status" value="1"/>
</dbReference>
<name>A0A937RFK7_9ACTN</name>
<dbReference type="SMART" id="SM01294">
    <property type="entry name" value="PKS_PP_betabranch"/>
    <property type="match status" value="1"/>
</dbReference>
<dbReference type="AlphaFoldDB" id="A0A937RFK7"/>
<evidence type="ECO:0000259" key="4">
    <source>
        <dbReference type="PROSITE" id="PS50075"/>
    </source>
</evidence>
<dbReference type="EMBL" id="JAEACQ010000212">
    <property type="protein sequence ID" value="MBL7629112.1"/>
    <property type="molecule type" value="Genomic_DNA"/>
</dbReference>
<dbReference type="SUPFAM" id="SSF47336">
    <property type="entry name" value="ACP-like"/>
    <property type="match status" value="1"/>
</dbReference>
<dbReference type="GO" id="GO:0031177">
    <property type="term" value="F:phosphopantetheine binding"/>
    <property type="evidence" value="ECO:0007669"/>
    <property type="project" value="InterPro"/>
</dbReference>
<dbReference type="Gene3D" id="1.10.1200.10">
    <property type="entry name" value="ACP-like"/>
    <property type="match status" value="1"/>
</dbReference>
<dbReference type="Proteomes" id="UP000604475">
    <property type="component" value="Unassembled WGS sequence"/>
</dbReference>
<dbReference type="Pfam" id="PF08659">
    <property type="entry name" value="KR"/>
    <property type="match status" value="1"/>
</dbReference>
<dbReference type="Gene3D" id="3.40.50.720">
    <property type="entry name" value="NAD(P)-binding Rossmann-like Domain"/>
    <property type="match status" value="1"/>
</dbReference>
<feature type="non-terminal residue" evidence="5">
    <location>
        <position position="499"/>
    </location>
</feature>
<dbReference type="InterPro" id="IPR013968">
    <property type="entry name" value="PKS_KR"/>
</dbReference>
<evidence type="ECO:0000313" key="6">
    <source>
        <dbReference type="Proteomes" id="UP000604475"/>
    </source>
</evidence>
<dbReference type="PROSITE" id="PS00012">
    <property type="entry name" value="PHOSPHOPANTETHEINE"/>
    <property type="match status" value="1"/>
</dbReference>
<dbReference type="InterPro" id="IPR057326">
    <property type="entry name" value="KR_dom"/>
</dbReference>
<dbReference type="InterPro" id="IPR009081">
    <property type="entry name" value="PP-bd_ACP"/>
</dbReference>
<dbReference type="SMART" id="SM00822">
    <property type="entry name" value="PKS_KR"/>
    <property type="match status" value="1"/>
</dbReference>
<keyword evidence="2" id="KW-0597">Phosphoprotein</keyword>
<feature type="domain" description="Carrier" evidence="4">
    <location>
        <begin position="420"/>
        <end position="495"/>
    </location>
</feature>
<sequence length="499" mass="51221">MLLLRLAGSADADVARSVHTVTRDVLAQVQEWLAEERFQGGRLVVVTSGAVAVGASDDVTDLPHAAAWGLLRSAQTEHPDRLVLVDVDGAAASWAALPDVLASGEPQIAVRAGAVLVPRLARAGAPAAKTSAGAARFGEGTVLVTGATGALGALFARHLVTAHGVRHLLLLSRRGPHAPGTAELTAELTAAGAHVDIAACDTADRTALDAVLAAVPGSRPVSAVVHIAGVLDDATFEALTPDQLDTVLRPKADAAWHLHQATTHLDLKAFILFSSVQGQVGGAGQANYAAGNAFLDALATHRHTHGLPATSLAWGPWADSGMAAQLTTANQDRLARTGMTPLTPHRGLTLFDTALTLGAASLTPVVYDASVLRARGAELPPLLRGLVRGPVQRALAAAAAQPEQSLAQRLTGLSAADRAKAVLDVVRAQVAATLGYESAEGVAADRGFKDLGLDSLTAVELRNRLGKATSLRLPATLVFNFPTPGELAGHLVAALFGDA</sequence>
<organism evidence="5 6">
    <name type="scientific">Frankia nepalensis</name>
    <dbReference type="NCBI Taxonomy" id="1836974"/>
    <lineage>
        <taxon>Bacteria</taxon>
        <taxon>Bacillati</taxon>
        <taxon>Actinomycetota</taxon>
        <taxon>Actinomycetes</taxon>
        <taxon>Frankiales</taxon>
        <taxon>Frankiaceae</taxon>
        <taxon>Frankia</taxon>
    </lineage>
</organism>
<dbReference type="PANTHER" id="PTHR43775">
    <property type="entry name" value="FATTY ACID SYNTHASE"/>
    <property type="match status" value="1"/>
</dbReference>
<reference evidence="5" key="1">
    <citation type="submission" date="2020-12" db="EMBL/GenBank/DDBJ databases">
        <title>Genomic characterization of non-nitrogen-fixing Frankia strains.</title>
        <authorList>
            <person name="Carlos-Shanley C."/>
            <person name="Guerra T."/>
            <person name="Hahn D."/>
        </authorList>
    </citation>
    <scope>NUCLEOTIDE SEQUENCE</scope>
    <source>
        <strain evidence="5">CN6</strain>
    </source>
</reference>
<gene>
    <name evidence="5" type="ORF">I7412_18495</name>
</gene>
<dbReference type="CDD" id="cd08956">
    <property type="entry name" value="KR_3_FAS_SDR_x"/>
    <property type="match status" value="1"/>
</dbReference>
<dbReference type="GO" id="GO:0006633">
    <property type="term" value="P:fatty acid biosynthetic process"/>
    <property type="evidence" value="ECO:0007669"/>
    <property type="project" value="TreeGrafter"/>
</dbReference>
<dbReference type="SUPFAM" id="SSF51735">
    <property type="entry name" value="NAD(P)-binding Rossmann-fold domains"/>
    <property type="match status" value="2"/>
</dbReference>
<dbReference type="InterPro" id="IPR036736">
    <property type="entry name" value="ACP-like_sf"/>
</dbReference>
<dbReference type="GO" id="GO:0004312">
    <property type="term" value="F:fatty acid synthase activity"/>
    <property type="evidence" value="ECO:0007669"/>
    <property type="project" value="TreeGrafter"/>
</dbReference>
<evidence type="ECO:0000256" key="2">
    <source>
        <dbReference type="ARBA" id="ARBA00022553"/>
    </source>
</evidence>
<keyword evidence="1" id="KW-0596">Phosphopantetheine</keyword>
<dbReference type="InterPro" id="IPR020806">
    <property type="entry name" value="PKS_PP-bd"/>
</dbReference>
<dbReference type="FunFam" id="1.10.1200.10:FF:000007">
    <property type="entry name" value="Probable polyketide synthase pks17"/>
    <property type="match status" value="1"/>
</dbReference>
<dbReference type="InterPro" id="IPR055123">
    <property type="entry name" value="SpnB-like_Rossmann"/>
</dbReference>
<dbReference type="InterPro" id="IPR036291">
    <property type="entry name" value="NAD(P)-bd_dom_sf"/>
</dbReference>
<dbReference type="Pfam" id="PF00550">
    <property type="entry name" value="PP-binding"/>
    <property type="match status" value="1"/>
</dbReference>
<proteinExistence type="predicted"/>
<protein>
    <submittedName>
        <fullName evidence="5">SDR family NAD(P)-dependent oxidoreductase</fullName>
    </submittedName>
</protein>
<dbReference type="PROSITE" id="PS50075">
    <property type="entry name" value="CARRIER"/>
    <property type="match status" value="1"/>
</dbReference>
<dbReference type="InterPro" id="IPR006162">
    <property type="entry name" value="Ppantetheine_attach_site"/>
</dbReference>
<comment type="caution">
    <text evidence="5">The sequence shown here is derived from an EMBL/GenBank/DDBJ whole genome shotgun (WGS) entry which is preliminary data.</text>
</comment>
<evidence type="ECO:0000256" key="3">
    <source>
        <dbReference type="ARBA" id="ARBA00022679"/>
    </source>
</evidence>
<keyword evidence="6" id="KW-1185">Reference proteome</keyword>
<dbReference type="SMART" id="SM00823">
    <property type="entry name" value="PKS_PP"/>
    <property type="match status" value="1"/>
</dbReference>
<accession>A0A937RFK7</accession>
<evidence type="ECO:0000313" key="5">
    <source>
        <dbReference type="EMBL" id="MBL7629112.1"/>
    </source>
</evidence>